<proteinExistence type="predicted"/>
<dbReference type="SUPFAM" id="SSF102462">
    <property type="entry name" value="Peptidyl-tRNA hydrolase II"/>
    <property type="match status" value="1"/>
</dbReference>
<dbReference type="AlphaFoldDB" id="A0A916UD01"/>
<evidence type="ECO:0000256" key="1">
    <source>
        <dbReference type="ARBA" id="ARBA00013260"/>
    </source>
</evidence>
<evidence type="ECO:0000313" key="5">
    <source>
        <dbReference type="Proteomes" id="UP000641514"/>
    </source>
</evidence>
<dbReference type="InterPro" id="IPR023476">
    <property type="entry name" value="Pep_tRNA_hydro_II_dom_sf"/>
</dbReference>
<dbReference type="Proteomes" id="UP000641514">
    <property type="component" value="Unassembled WGS sequence"/>
</dbReference>
<dbReference type="EMBL" id="BMJH01000002">
    <property type="protein sequence ID" value="GGC67345.1"/>
    <property type="molecule type" value="Genomic_DNA"/>
</dbReference>
<gene>
    <name evidence="4" type="ORF">GCM10011410_20040</name>
</gene>
<dbReference type="GO" id="GO:0004045">
    <property type="term" value="F:peptidyl-tRNA hydrolase activity"/>
    <property type="evidence" value="ECO:0007669"/>
    <property type="project" value="UniProtKB-EC"/>
</dbReference>
<reference evidence="4" key="1">
    <citation type="journal article" date="2014" name="Int. J. Syst. Evol. Microbiol.">
        <title>Complete genome sequence of Corynebacterium casei LMG S-19264T (=DSM 44701T), isolated from a smear-ripened cheese.</title>
        <authorList>
            <consortium name="US DOE Joint Genome Institute (JGI-PGF)"/>
            <person name="Walter F."/>
            <person name="Albersmeier A."/>
            <person name="Kalinowski J."/>
            <person name="Ruckert C."/>
        </authorList>
    </citation>
    <scope>NUCLEOTIDE SEQUENCE</scope>
    <source>
        <strain evidence="4">CGMCC 1.15478</strain>
    </source>
</reference>
<name>A0A916UD01_9ACTN</name>
<keyword evidence="2" id="KW-0378">Hydrolase</keyword>
<reference evidence="4" key="2">
    <citation type="submission" date="2020-09" db="EMBL/GenBank/DDBJ databases">
        <authorList>
            <person name="Sun Q."/>
            <person name="Zhou Y."/>
        </authorList>
    </citation>
    <scope>NUCLEOTIDE SEQUENCE</scope>
    <source>
        <strain evidence="4">CGMCC 1.15478</strain>
    </source>
</reference>
<comment type="catalytic activity">
    <reaction evidence="3">
        <text>an N-acyl-L-alpha-aminoacyl-tRNA + H2O = an N-acyl-L-amino acid + a tRNA + H(+)</text>
        <dbReference type="Rhea" id="RHEA:54448"/>
        <dbReference type="Rhea" id="RHEA-COMP:10123"/>
        <dbReference type="Rhea" id="RHEA-COMP:13883"/>
        <dbReference type="ChEBI" id="CHEBI:15377"/>
        <dbReference type="ChEBI" id="CHEBI:15378"/>
        <dbReference type="ChEBI" id="CHEBI:59874"/>
        <dbReference type="ChEBI" id="CHEBI:78442"/>
        <dbReference type="ChEBI" id="CHEBI:138191"/>
        <dbReference type="EC" id="3.1.1.29"/>
    </reaction>
</comment>
<dbReference type="InterPro" id="IPR002833">
    <property type="entry name" value="PTH2"/>
</dbReference>
<dbReference type="EC" id="3.1.1.29" evidence="1"/>
<comment type="caution">
    <text evidence="4">The sequence shown here is derived from an EMBL/GenBank/DDBJ whole genome shotgun (WGS) entry which is preliminary data.</text>
</comment>
<dbReference type="Pfam" id="PF01981">
    <property type="entry name" value="PTH2"/>
    <property type="match status" value="1"/>
</dbReference>
<organism evidence="4 5">
    <name type="scientific">Hoyosella rhizosphaerae</name>
    <dbReference type="NCBI Taxonomy" id="1755582"/>
    <lineage>
        <taxon>Bacteria</taxon>
        <taxon>Bacillati</taxon>
        <taxon>Actinomycetota</taxon>
        <taxon>Actinomycetes</taxon>
        <taxon>Mycobacteriales</taxon>
        <taxon>Hoyosellaceae</taxon>
        <taxon>Hoyosella</taxon>
    </lineage>
</organism>
<dbReference type="Gene3D" id="3.40.1490.10">
    <property type="entry name" value="Bit1"/>
    <property type="match status" value="1"/>
</dbReference>
<keyword evidence="5" id="KW-1185">Reference proteome</keyword>
<dbReference type="RefSeq" id="WP_188673951.1">
    <property type="nucleotide sequence ID" value="NZ_BMJH01000002.1"/>
</dbReference>
<evidence type="ECO:0000256" key="3">
    <source>
        <dbReference type="ARBA" id="ARBA00048707"/>
    </source>
</evidence>
<evidence type="ECO:0000313" key="4">
    <source>
        <dbReference type="EMBL" id="GGC67345.1"/>
    </source>
</evidence>
<protein>
    <recommendedName>
        <fullName evidence="1">peptidyl-tRNA hydrolase</fullName>
        <ecNumber evidence="1">3.1.1.29</ecNumber>
    </recommendedName>
</protein>
<evidence type="ECO:0000256" key="2">
    <source>
        <dbReference type="ARBA" id="ARBA00022801"/>
    </source>
</evidence>
<accession>A0A916UD01</accession>
<sequence>MTDVSAPPEGFVRRHADLRKYCHPAVRIGARQDPTDPADVLAMQMVLHIPKADPPQRASVLSAAATAALLVCLDESSEQWRGPLLDWMGSRIRKVSRRARGAQWSAAAAVEGLTASHGGAEVHACVPCRVGDVDTRIKKLQISGTDIPADVNEDVDAQLPVLWVNSSLGMTVGKAAAQVGHASMLFGAALNTEQAWLWACHGFACTVREADKATWAELMAEKPVVVRDAGFTEIAPGSATVIATWH</sequence>